<protein>
    <recommendedName>
        <fullName evidence="1">Acyl-CoA thioesterase-like N-terminal HotDog domain-containing protein</fullName>
    </recommendedName>
</protein>
<organism evidence="2 3">
    <name type="scientific">Bordetella genomosp. 10</name>
    <dbReference type="NCBI Taxonomy" id="1416804"/>
    <lineage>
        <taxon>Bacteria</taxon>
        <taxon>Pseudomonadati</taxon>
        <taxon>Pseudomonadota</taxon>
        <taxon>Betaproteobacteria</taxon>
        <taxon>Burkholderiales</taxon>
        <taxon>Alcaligenaceae</taxon>
        <taxon>Bordetella</taxon>
    </lineage>
</organism>
<keyword evidence="3" id="KW-1185">Reference proteome</keyword>
<dbReference type="OrthoDB" id="8677401at2"/>
<proteinExistence type="predicted"/>
<accession>A0A261SLJ3</accession>
<dbReference type="Gene3D" id="3.10.129.10">
    <property type="entry name" value="Hotdog Thioesterase"/>
    <property type="match status" value="2"/>
</dbReference>
<sequence>MTSTVPAAALASDRPADHPILRRVLHAIHLGRAQGFHFPSNFLAISFDHVAPAGSVTTLKGAPLRADGGVDPVGLDVLADLALAASVRSALQQAVRLATVNLQLQFTGAACDGPLRAVSHFHGFLRDTAGQQAVASVSVRSGEREIALGSGTFMVLDLPPGARVPVLSAIEPPAEADWAGLALPAPGGLEESEAAIYAQALKALRTGGMENFSEAFWGFRTRASARGASGTLRNGAHLGNRVGHVQGGVLLAFAQATAQAALPGDWPVSSVTAGFVSPGEGEQLRARSRIMHRGRTTAVVRTEITGVDRRRVLEVMTTHSLRKRETAQG</sequence>
<comment type="caution">
    <text evidence="2">The sequence shown here is derived from an EMBL/GenBank/DDBJ whole genome shotgun (WGS) entry which is preliminary data.</text>
</comment>
<dbReference type="RefSeq" id="WP_094852374.1">
    <property type="nucleotide sequence ID" value="NZ_NEVM01000001.1"/>
</dbReference>
<dbReference type="SUPFAM" id="SSF54637">
    <property type="entry name" value="Thioesterase/thiol ester dehydrase-isomerase"/>
    <property type="match status" value="2"/>
</dbReference>
<dbReference type="Pfam" id="PF13622">
    <property type="entry name" value="4HBT_3"/>
    <property type="match status" value="1"/>
</dbReference>
<reference evidence="3" key="1">
    <citation type="submission" date="2017-05" db="EMBL/GenBank/DDBJ databases">
        <title>Complete and WGS of Bordetella genogroups.</title>
        <authorList>
            <person name="Spilker T."/>
            <person name="Lipuma J."/>
        </authorList>
    </citation>
    <scope>NUCLEOTIDE SEQUENCE [LARGE SCALE GENOMIC DNA]</scope>
    <source>
        <strain evidence="3">AU16122</strain>
    </source>
</reference>
<dbReference type="EMBL" id="NEVM01000001">
    <property type="protein sequence ID" value="OZI38276.1"/>
    <property type="molecule type" value="Genomic_DNA"/>
</dbReference>
<dbReference type="InterPro" id="IPR049449">
    <property type="entry name" value="TesB_ACOT8-like_N"/>
</dbReference>
<name>A0A261SLJ3_9BORD</name>
<dbReference type="InterPro" id="IPR029069">
    <property type="entry name" value="HotDog_dom_sf"/>
</dbReference>
<dbReference type="AlphaFoldDB" id="A0A261SLJ3"/>
<dbReference type="Proteomes" id="UP000216020">
    <property type="component" value="Unassembled WGS sequence"/>
</dbReference>
<evidence type="ECO:0000259" key="1">
    <source>
        <dbReference type="Pfam" id="PF13622"/>
    </source>
</evidence>
<gene>
    <name evidence="2" type="ORF">CAL29_08120</name>
</gene>
<evidence type="ECO:0000313" key="3">
    <source>
        <dbReference type="Proteomes" id="UP000216020"/>
    </source>
</evidence>
<feature type="domain" description="Acyl-CoA thioesterase-like N-terminal HotDog" evidence="1">
    <location>
        <begin position="242"/>
        <end position="316"/>
    </location>
</feature>
<evidence type="ECO:0000313" key="2">
    <source>
        <dbReference type="EMBL" id="OZI38276.1"/>
    </source>
</evidence>